<organism evidence="1 2">
    <name type="scientific">Chitinophaga silvatica</name>
    <dbReference type="NCBI Taxonomy" id="2282649"/>
    <lineage>
        <taxon>Bacteria</taxon>
        <taxon>Pseudomonadati</taxon>
        <taxon>Bacteroidota</taxon>
        <taxon>Chitinophagia</taxon>
        <taxon>Chitinophagales</taxon>
        <taxon>Chitinophagaceae</taxon>
        <taxon>Chitinophaga</taxon>
    </lineage>
</organism>
<proteinExistence type="predicted"/>
<dbReference type="AlphaFoldDB" id="A0A3E1Y6Q5"/>
<protein>
    <submittedName>
        <fullName evidence="1">Uncharacterized protein</fullName>
    </submittedName>
</protein>
<gene>
    <name evidence="1" type="ORF">DVR12_18785</name>
</gene>
<comment type="caution">
    <text evidence="1">The sequence shown here is derived from an EMBL/GenBank/DDBJ whole genome shotgun (WGS) entry which is preliminary data.</text>
</comment>
<evidence type="ECO:0000313" key="1">
    <source>
        <dbReference type="EMBL" id="RFS20609.1"/>
    </source>
</evidence>
<keyword evidence="2" id="KW-1185">Reference proteome</keyword>
<dbReference type="RefSeq" id="WP_116977328.1">
    <property type="nucleotide sequence ID" value="NZ_QPMM01000010.1"/>
</dbReference>
<dbReference type="OrthoDB" id="793934at2"/>
<dbReference type="EMBL" id="QPMM01000010">
    <property type="protein sequence ID" value="RFS20609.1"/>
    <property type="molecule type" value="Genomic_DNA"/>
</dbReference>
<sequence length="171" mass="19234">MSKPIISLVFKQTINNSTPGRFAKQVFDDSYIEFQMQSQVYNPDGNLTTFAELVTNQPKANSLHYKVGFAIGLYVKELNQLIPDTWDTLGLIQLSFVKHQFRIIKSNIEQKQHHEVAILYYTGPLILHCILGDCLLLGCTDATDTFLVKLDSNVSVASYQEEEVIAASNFG</sequence>
<dbReference type="Proteomes" id="UP000260644">
    <property type="component" value="Unassembled WGS sequence"/>
</dbReference>
<reference evidence="1 2" key="1">
    <citation type="submission" date="2018-07" db="EMBL/GenBank/DDBJ databases">
        <title>Chitinophaga K2CV101002-2 sp. nov., isolated from a monsoon evergreen broad-leaved forest soil.</title>
        <authorList>
            <person name="Lv Y."/>
        </authorList>
    </citation>
    <scope>NUCLEOTIDE SEQUENCE [LARGE SCALE GENOMIC DNA]</scope>
    <source>
        <strain evidence="1 2">GDMCC 1.1288</strain>
    </source>
</reference>
<evidence type="ECO:0000313" key="2">
    <source>
        <dbReference type="Proteomes" id="UP000260644"/>
    </source>
</evidence>
<name>A0A3E1Y6Q5_9BACT</name>
<accession>A0A3E1Y6Q5</accession>